<dbReference type="AlphaFoldDB" id="A0AAD8Y7I1"/>
<comment type="caution">
    <text evidence="1">The sequence shown here is derived from an EMBL/GenBank/DDBJ whole genome shotgun (WGS) entry which is preliminary data.</text>
</comment>
<protein>
    <submittedName>
        <fullName evidence="1">Uncharacterized protein</fullName>
    </submittedName>
</protein>
<accession>A0AAD8Y7I1</accession>
<dbReference type="Proteomes" id="UP001224775">
    <property type="component" value="Unassembled WGS sequence"/>
</dbReference>
<reference evidence="1" key="1">
    <citation type="submission" date="2023-06" db="EMBL/GenBank/DDBJ databases">
        <title>Survivors Of The Sea: Transcriptome response of Skeletonema marinoi to long-term dormancy.</title>
        <authorList>
            <person name="Pinder M.I.M."/>
            <person name="Kourtchenko O."/>
            <person name="Robertson E.K."/>
            <person name="Larsson T."/>
            <person name="Maumus F."/>
            <person name="Osuna-Cruz C.M."/>
            <person name="Vancaester E."/>
            <person name="Stenow R."/>
            <person name="Vandepoele K."/>
            <person name="Ploug H."/>
            <person name="Bruchert V."/>
            <person name="Godhe A."/>
            <person name="Topel M."/>
        </authorList>
    </citation>
    <scope>NUCLEOTIDE SEQUENCE</scope>
    <source>
        <strain evidence="1">R05AC</strain>
    </source>
</reference>
<evidence type="ECO:0000313" key="1">
    <source>
        <dbReference type="EMBL" id="KAK1741219.1"/>
    </source>
</evidence>
<sequence>MKIAAVLTAAAATTTVASGNLLRDPKTIVQKQNDGALTEGQRRLATQVFDSCLSLHMNKCKQIIDAAHAANPAAFGNVASILYITLKVRPVLLTADILANPDLLLDVPDYQLIGLRTDSDNTHVVGIKGDGIVTYPYSWCVTDAAEATGYRCQEIGPWDCYDELATPPTGQTFVQCCNDIKAETGHLMPDMHGNYLDCYNSPPPLENLEDPLDLGRVYLHIDANNRVVHPPYNG</sequence>
<dbReference type="EMBL" id="JATAAI010000014">
    <property type="protein sequence ID" value="KAK1741219.1"/>
    <property type="molecule type" value="Genomic_DNA"/>
</dbReference>
<keyword evidence="2" id="KW-1185">Reference proteome</keyword>
<organism evidence="1 2">
    <name type="scientific">Skeletonema marinoi</name>
    <dbReference type="NCBI Taxonomy" id="267567"/>
    <lineage>
        <taxon>Eukaryota</taxon>
        <taxon>Sar</taxon>
        <taxon>Stramenopiles</taxon>
        <taxon>Ochrophyta</taxon>
        <taxon>Bacillariophyta</taxon>
        <taxon>Coscinodiscophyceae</taxon>
        <taxon>Thalassiosirophycidae</taxon>
        <taxon>Thalassiosirales</taxon>
        <taxon>Skeletonemataceae</taxon>
        <taxon>Skeletonema</taxon>
        <taxon>Skeletonema marinoi-dohrnii complex</taxon>
    </lineage>
</organism>
<name>A0AAD8Y7I1_9STRA</name>
<gene>
    <name evidence="1" type="ORF">QTG54_008471</name>
</gene>
<proteinExistence type="predicted"/>
<evidence type="ECO:0000313" key="2">
    <source>
        <dbReference type="Proteomes" id="UP001224775"/>
    </source>
</evidence>